<feature type="domain" description="Peptidase S24/S26A/S26B/S26C" evidence="1">
    <location>
        <begin position="21"/>
        <end position="138"/>
    </location>
</feature>
<evidence type="ECO:0000313" key="2">
    <source>
        <dbReference type="EMBL" id="MDL2342606.1"/>
    </source>
</evidence>
<dbReference type="InterPro" id="IPR036286">
    <property type="entry name" value="LexA/Signal_pep-like_sf"/>
</dbReference>
<dbReference type="Pfam" id="PF00717">
    <property type="entry name" value="Peptidase_S24"/>
    <property type="match status" value="1"/>
</dbReference>
<dbReference type="EMBL" id="JASNGB010000001">
    <property type="protein sequence ID" value="MDL2342606.1"/>
    <property type="molecule type" value="Genomic_DNA"/>
</dbReference>
<sequence>MEVSLVQSYFLPKRYAPSKAPVLGLISAGTPLDPSPFSVRRRMPIPPGFRRFGMFVLQVDGDSMTLADGTGITHGSFVLVDRKDLLTDQGHTFAFQLPDGTMVVKRLRLFQGRPAMYSDNAAYPPVQIDPSIRNCGRVYAVSQDGRRWELTRYRGWGGTS</sequence>
<dbReference type="CDD" id="cd06529">
    <property type="entry name" value="S24_LexA-like"/>
    <property type="match status" value="1"/>
</dbReference>
<dbReference type="InterPro" id="IPR015927">
    <property type="entry name" value="Peptidase_S24_S26A/B/C"/>
</dbReference>
<dbReference type="Proteomes" id="UP001302059">
    <property type="component" value="Unassembled WGS sequence"/>
</dbReference>
<name>A0ABT7JC43_9DEIO</name>
<dbReference type="Gene3D" id="2.10.109.10">
    <property type="entry name" value="Umud Fragment, subunit A"/>
    <property type="match status" value="1"/>
</dbReference>
<dbReference type="InterPro" id="IPR039418">
    <property type="entry name" value="LexA-like"/>
</dbReference>
<dbReference type="SUPFAM" id="SSF51306">
    <property type="entry name" value="LexA/Signal peptidase"/>
    <property type="match status" value="1"/>
</dbReference>
<dbReference type="RefSeq" id="WP_234009020.1">
    <property type="nucleotide sequence ID" value="NZ_JASNGB010000001.1"/>
</dbReference>
<protein>
    <submittedName>
        <fullName evidence="2">S24 family peptidase</fullName>
    </submittedName>
</protein>
<comment type="caution">
    <text evidence="2">The sequence shown here is derived from an EMBL/GenBank/DDBJ whole genome shotgun (WGS) entry which is preliminary data.</text>
</comment>
<evidence type="ECO:0000259" key="1">
    <source>
        <dbReference type="Pfam" id="PF00717"/>
    </source>
</evidence>
<gene>
    <name evidence="2" type="ORF">QOL99_00390</name>
</gene>
<keyword evidence="3" id="KW-1185">Reference proteome</keyword>
<reference evidence="2 3" key="1">
    <citation type="submission" date="2023-05" db="EMBL/GenBank/DDBJ databases">
        <authorList>
            <person name="Gao F."/>
        </authorList>
    </citation>
    <scope>NUCLEOTIDE SEQUENCE [LARGE SCALE GENOMIC DNA]</scope>
    <source>
        <strain evidence="2 3">MIMF12</strain>
    </source>
</reference>
<proteinExistence type="predicted"/>
<organism evidence="2 3">
    <name type="scientific">Deinococcus rhizophilus</name>
    <dbReference type="NCBI Taxonomy" id="3049544"/>
    <lineage>
        <taxon>Bacteria</taxon>
        <taxon>Thermotogati</taxon>
        <taxon>Deinococcota</taxon>
        <taxon>Deinococci</taxon>
        <taxon>Deinococcales</taxon>
        <taxon>Deinococcaceae</taxon>
        <taxon>Deinococcus</taxon>
    </lineage>
</organism>
<accession>A0ABT7JC43</accession>
<evidence type="ECO:0000313" key="3">
    <source>
        <dbReference type="Proteomes" id="UP001302059"/>
    </source>
</evidence>